<organism evidence="1 2">
    <name type="scientific">Dryococelus australis</name>
    <dbReference type="NCBI Taxonomy" id="614101"/>
    <lineage>
        <taxon>Eukaryota</taxon>
        <taxon>Metazoa</taxon>
        <taxon>Ecdysozoa</taxon>
        <taxon>Arthropoda</taxon>
        <taxon>Hexapoda</taxon>
        <taxon>Insecta</taxon>
        <taxon>Pterygota</taxon>
        <taxon>Neoptera</taxon>
        <taxon>Polyneoptera</taxon>
        <taxon>Phasmatodea</taxon>
        <taxon>Verophasmatodea</taxon>
        <taxon>Anareolatae</taxon>
        <taxon>Phasmatidae</taxon>
        <taxon>Eurycanthinae</taxon>
        <taxon>Dryococelus</taxon>
    </lineage>
</organism>
<dbReference type="EMBL" id="JARBHB010000016">
    <property type="protein sequence ID" value="KAJ8867171.1"/>
    <property type="molecule type" value="Genomic_DNA"/>
</dbReference>
<accession>A0ABQ9G3W2</accession>
<comment type="caution">
    <text evidence="1">The sequence shown here is derived from an EMBL/GenBank/DDBJ whole genome shotgun (WGS) entry which is preliminary data.</text>
</comment>
<sequence>MGHRIQTYYNSWAIAAKHNTLPGSSNLNVLLLLGHLTYMYNSSWAFTAKPKRCYSISRHVVCCESAGLCCDNTRTVSYCHSFRMERLNRMQATKCWTCSWLMAHAMVIQVLLHIFMRSCILADVEQFRPERPAGNNSAECDKRHNALARALEVESATKDSAPRFSVRAFKPNEDDKDSMKKTLKKLQMAVKDIATRVSATKHRCPYPNGLSVVNAKAGAPESLLFITAATKMTVVVETATEGKQASSMAYAHFLIAVNKPKDMMVPLNNGSENDSYCPKLQIRMEGICGTLNMISDLVFRICRQGSQTMPKAAYIEQLAFYDVEVLQSLFRINILKEGEVLHACWTASLLLSFSLLKAKKCARAGLQRRASTQTVLRVEGLDVCATLSDRCANKKSQQCIEWFMRGSELCGLRASLLNTGYTYFSSVLLVALEELVYETRRSCAVFLQHIPLNMCERQCHVAADLVLTQKAALLNIGDCLCEMYRGIEPQGELNNSCLSPREHYLLTVMVAKNLDASCPGNSDASPLNGWWNYHLNYVPGGGVYGTCINTILSYSLGRGWRTTDQGRPGVHISNLCRHNMAMANKSLTKNLVLIDAKGSAQITTVRVGMGLGEVWELRACHEARVSIELPKSTSHFTATASEGGPRTSRLLATVESGMTEVESAWCGHRGYLWSSSRSRCCNWRERERDPPFSKQLGEENSLWTLGELADQCNWQAYQLWPGSFDASLYSLRFYFEAVQGQQCSLFSYRPQLRLKKVLPYLARGSASVTSLGTEVLRS</sequence>
<evidence type="ECO:0000313" key="1">
    <source>
        <dbReference type="EMBL" id="KAJ8867171.1"/>
    </source>
</evidence>
<keyword evidence="2" id="KW-1185">Reference proteome</keyword>
<evidence type="ECO:0000313" key="2">
    <source>
        <dbReference type="Proteomes" id="UP001159363"/>
    </source>
</evidence>
<gene>
    <name evidence="1" type="ORF">PR048_033035</name>
</gene>
<dbReference type="Proteomes" id="UP001159363">
    <property type="component" value="Chromosome 15"/>
</dbReference>
<reference evidence="1 2" key="1">
    <citation type="submission" date="2023-02" db="EMBL/GenBank/DDBJ databases">
        <title>LHISI_Scaffold_Assembly.</title>
        <authorList>
            <person name="Stuart O.P."/>
            <person name="Cleave R."/>
            <person name="Magrath M.J.L."/>
            <person name="Mikheyev A.S."/>
        </authorList>
    </citation>
    <scope>NUCLEOTIDE SEQUENCE [LARGE SCALE GENOMIC DNA]</scope>
    <source>
        <strain evidence="1">Daus_M_001</strain>
        <tissue evidence="1">Leg muscle</tissue>
    </source>
</reference>
<proteinExistence type="predicted"/>
<name>A0ABQ9G3W2_9NEOP</name>
<protein>
    <submittedName>
        <fullName evidence="1">Uncharacterized protein</fullName>
    </submittedName>
</protein>